<evidence type="ECO:0000313" key="3">
    <source>
        <dbReference type="Proteomes" id="UP000314294"/>
    </source>
</evidence>
<sequence>MARFLAGRQKTLETLPKRSKCFSIRSFLLRDGGTFLHWMAVQSAAHIPPRLSELFLRLSGVAVPGFEAGAGVESGEDHRHGHRDEREIQEDGDFRLPFPGQRLPCGWSSSYVGPLIVNVLALRLLPRRPLRSPYAGGGPTLAPPKGLFAGGWWALAKKLNVDGVVGSVVDPFVLEGAAGWEKVNCSVWEGADDGGRCARLREAEAQLASRSPGEARGRGAGGRLGPAAAKRRAGHRSSLRVSGLGADVEDGLEHRLVGGLEAVAGRPEAAARGHTGSCAEDAGGDTGRRRLSEHGLSKTQWLRLPQSSGGDGGHLGSGKPRGLLAKRRGLLDKPRGRLAVTGRLPERGRLCKGRGLAKP</sequence>
<feature type="region of interest" description="Disordered" evidence="1">
    <location>
        <begin position="208"/>
        <end position="238"/>
    </location>
</feature>
<comment type="caution">
    <text evidence="2">The sequence shown here is derived from an EMBL/GenBank/DDBJ whole genome shotgun (WGS) entry which is preliminary data.</text>
</comment>
<dbReference type="EMBL" id="SRLO01000188">
    <property type="protein sequence ID" value="TNN68551.1"/>
    <property type="molecule type" value="Genomic_DNA"/>
</dbReference>
<organism evidence="2 3">
    <name type="scientific">Liparis tanakae</name>
    <name type="common">Tanaka's snailfish</name>
    <dbReference type="NCBI Taxonomy" id="230148"/>
    <lineage>
        <taxon>Eukaryota</taxon>
        <taxon>Metazoa</taxon>
        <taxon>Chordata</taxon>
        <taxon>Craniata</taxon>
        <taxon>Vertebrata</taxon>
        <taxon>Euteleostomi</taxon>
        <taxon>Actinopterygii</taxon>
        <taxon>Neopterygii</taxon>
        <taxon>Teleostei</taxon>
        <taxon>Neoteleostei</taxon>
        <taxon>Acanthomorphata</taxon>
        <taxon>Eupercaria</taxon>
        <taxon>Perciformes</taxon>
        <taxon>Cottioidei</taxon>
        <taxon>Cottales</taxon>
        <taxon>Liparidae</taxon>
        <taxon>Liparis</taxon>
    </lineage>
</organism>
<keyword evidence="3" id="KW-1185">Reference proteome</keyword>
<proteinExistence type="predicted"/>
<name>A0A4Z2HSL7_9TELE</name>
<feature type="region of interest" description="Disordered" evidence="1">
    <location>
        <begin position="266"/>
        <end position="359"/>
    </location>
</feature>
<protein>
    <submittedName>
        <fullName evidence="2">Uncharacterized protein</fullName>
    </submittedName>
</protein>
<dbReference type="Proteomes" id="UP000314294">
    <property type="component" value="Unassembled WGS sequence"/>
</dbReference>
<feature type="compositionally biased region" description="Basic residues" evidence="1">
    <location>
        <begin position="350"/>
        <end position="359"/>
    </location>
</feature>
<accession>A0A4Z2HSL7</accession>
<evidence type="ECO:0000256" key="1">
    <source>
        <dbReference type="SAM" id="MobiDB-lite"/>
    </source>
</evidence>
<evidence type="ECO:0000313" key="2">
    <source>
        <dbReference type="EMBL" id="TNN68551.1"/>
    </source>
</evidence>
<dbReference type="AlphaFoldDB" id="A0A4Z2HSL7"/>
<feature type="compositionally biased region" description="Basic residues" evidence="1">
    <location>
        <begin position="229"/>
        <end position="238"/>
    </location>
</feature>
<feature type="compositionally biased region" description="Basic and acidic residues" evidence="1">
    <location>
        <begin position="286"/>
        <end position="296"/>
    </location>
</feature>
<reference evidence="2 3" key="1">
    <citation type="submission" date="2019-03" db="EMBL/GenBank/DDBJ databases">
        <title>First draft genome of Liparis tanakae, snailfish: a comprehensive survey of snailfish specific genes.</title>
        <authorList>
            <person name="Kim W."/>
            <person name="Song I."/>
            <person name="Jeong J.-H."/>
            <person name="Kim D."/>
            <person name="Kim S."/>
            <person name="Ryu S."/>
            <person name="Song J.Y."/>
            <person name="Lee S.K."/>
        </authorList>
    </citation>
    <scope>NUCLEOTIDE SEQUENCE [LARGE SCALE GENOMIC DNA]</scope>
    <source>
        <tissue evidence="2">Muscle</tissue>
    </source>
</reference>
<gene>
    <name evidence="2" type="ORF">EYF80_021197</name>
</gene>